<organism evidence="9 10">
    <name type="scientific">Anaerococcus kampingae</name>
    <dbReference type="NCBI Taxonomy" id="3115614"/>
    <lineage>
        <taxon>Bacteria</taxon>
        <taxon>Bacillati</taxon>
        <taxon>Bacillota</taxon>
        <taxon>Tissierellia</taxon>
        <taxon>Tissierellales</taxon>
        <taxon>Peptoniphilaceae</taxon>
        <taxon>Anaerococcus</taxon>
    </lineage>
</organism>
<feature type="transmembrane region" description="Helical" evidence="7">
    <location>
        <begin position="12"/>
        <end position="36"/>
    </location>
</feature>
<evidence type="ECO:0000259" key="8">
    <source>
        <dbReference type="PROSITE" id="PS52029"/>
    </source>
</evidence>
<evidence type="ECO:0000256" key="2">
    <source>
        <dbReference type="ARBA" id="ARBA00022679"/>
    </source>
</evidence>
<dbReference type="Gene3D" id="3.10.20.800">
    <property type="match status" value="1"/>
</dbReference>
<evidence type="ECO:0000256" key="7">
    <source>
        <dbReference type="SAM" id="Phobius"/>
    </source>
</evidence>
<feature type="active site" description="Proton donor/acceptor" evidence="6">
    <location>
        <position position="414"/>
    </location>
</feature>
<keyword evidence="7" id="KW-0812">Transmembrane</keyword>
<protein>
    <submittedName>
        <fullName evidence="9">L,D-transpeptidase family protein</fullName>
    </submittedName>
</protein>
<comment type="pathway">
    <text evidence="1 6">Cell wall biogenesis; peptidoglycan biosynthesis.</text>
</comment>
<sequence length="471" mass="52327">MTDERNNKKSRGLLIGLLVIIGLYLIVTVVFAFIALPNTFVNGRDISYASKEEALKKPAESFSINIKGRDERATTINLKDVDYKASIPESASIDQNPFKWPLAFAKVANDEFTFDYNIKYDEKKLEKLVSTSALMTNVTKPENASLKYNDGAFTIIPEVMGNMIDPNKLDAKIKDAIYSHKEEIVLDDSDYINPQVKNNSKELEKLLADGKTIEGLKVKFNFNGFDIKLEGQELVDMFDTNGTSFELNYDRLAKFIEEVADKTNTYGKNRTFSATGIGKITVNPGVYGFILDQAATIDKVYELINTRKSGEIEPVYQRAGYARYEDGGDLGDSYIEVDLSRQYMWYYQDGNIVLETSIVSGLPTSTTWATNVGVGSIQSKQRNTTLKGADMNGGRYATPVSYWMPIGWDGEGFHDAPWRGGFGGGIYFSNGSHGCLNMPPAMAAKLFEMVPFGLPVVVYESSTSNSPAMSY</sequence>
<dbReference type="PANTHER" id="PTHR30582:SF33">
    <property type="entry name" value="EXPORTED PROTEIN"/>
    <property type="match status" value="1"/>
</dbReference>
<dbReference type="RefSeq" id="WP_410035012.1">
    <property type="nucleotide sequence ID" value="NZ_JBGMEF010000001.1"/>
</dbReference>
<dbReference type="Gene3D" id="2.40.440.10">
    <property type="entry name" value="L,D-transpeptidase catalytic domain-like"/>
    <property type="match status" value="1"/>
</dbReference>
<evidence type="ECO:0000313" key="10">
    <source>
        <dbReference type="Proteomes" id="UP001637994"/>
    </source>
</evidence>
<evidence type="ECO:0000256" key="4">
    <source>
        <dbReference type="ARBA" id="ARBA00022984"/>
    </source>
</evidence>
<dbReference type="InterPro" id="IPR050979">
    <property type="entry name" value="LD-transpeptidase"/>
</dbReference>
<evidence type="ECO:0000256" key="1">
    <source>
        <dbReference type="ARBA" id="ARBA00004752"/>
    </source>
</evidence>
<feature type="domain" description="L,D-TPase catalytic" evidence="8">
    <location>
        <begin position="333"/>
        <end position="459"/>
    </location>
</feature>
<evidence type="ECO:0000256" key="5">
    <source>
        <dbReference type="ARBA" id="ARBA00023316"/>
    </source>
</evidence>
<keyword evidence="5 6" id="KW-0961">Cell wall biogenesis/degradation</keyword>
<dbReference type="CDD" id="cd16913">
    <property type="entry name" value="YkuD_like"/>
    <property type="match status" value="1"/>
</dbReference>
<dbReference type="InterPro" id="IPR022029">
    <property type="entry name" value="YoaR-like_PG-bd"/>
</dbReference>
<keyword evidence="3 6" id="KW-0133">Cell shape</keyword>
<keyword evidence="2" id="KW-0808">Transferase</keyword>
<evidence type="ECO:0000313" key="9">
    <source>
        <dbReference type="EMBL" id="MFO3666209.1"/>
    </source>
</evidence>
<keyword evidence="7" id="KW-1133">Transmembrane helix</keyword>
<accession>A0ABW9MAC5</accession>
<evidence type="ECO:0000256" key="6">
    <source>
        <dbReference type="PROSITE-ProRule" id="PRU01373"/>
    </source>
</evidence>
<gene>
    <name evidence="9" type="ORF">ACCQ42_00210</name>
</gene>
<keyword evidence="10" id="KW-1185">Reference proteome</keyword>
<dbReference type="Pfam" id="PF03734">
    <property type="entry name" value="YkuD"/>
    <property type="match status" value="1"/>
</dbReference>
<name>A0ABW9MAC5_9FIRM</name>
<dbReference type="Pfam" id="PF12229">
    <property type="entry name" value="PG_binding_4"/>
    <property type="match status" value="2"/>
</dbReference>
<keyword evidence="4 6" id="KW-0573">Peptidoglycan synthesis</keyword>
<dbReference type="SUPFAM" id="SSF141523">
    <property type="entry name" value="L,D-transpeptidase catalytic domain-like"/>
    <property type="match status" value="1"/>
</dbReference>
<keyword evidence="7" id="KW-0472">Membrane</keyword>
<dbReference type="InterPro" id="IPR005490">
    <property type="entry name" value="LD_TPept_cat_dom"/>
</dbReference>
<dbReference type="InterPro" id="IPR038063">
    <property type="entry name" value="Transpep_catalytic_dom"/>
</dbReference>
<dbReference type="InterPro" id="IPR038054">
    <property type="entry name" value="LD_TPept-like_central_sf"/>
</dbReference>
<dbReference type="EMBL" id="JBGMEF010000001">
    <property type="protein sequence ID" value="MFO3666209.1"/>
    <property type="molecule type" value="Genomic_DNA"/>
</dbReference>
<comment type="caution">
    <text evidence="9">The sequence shown here is derived from an EMBL/GenBank/DDBJ whole genome shotgun (WGS) entry which is preliminary data.</text>
</comment>
<proteinExistence type="predicted"/>
<reference evidence="9 10" key="1">
    <citation type="journal article" date="2025" name="Anaerobe">
        <title>Description of Anaerococcus kampingiae sp. nov., Anaerococcus groningensis sp. nov., Anaerococcus martiniensis sp. nov., and Anaerococcus cruorum sp. nov., isolated from human clinical specimens.</title>
        <authorList>
            <person name="Boiten K.E."/>
            <person name="Meijer J."/>
            <person name="van Wezel E.M."/>
            <person name="Veloo A.C.M."/>
        </authorList>
    </citation>
    <scope>NUCLEOTIDE SEQUENCE [LARGE SCALE GENOMIC DNA]</scope>
    <source>
        <strain evidence="9 10">ENR0874</strain>
    </source>
</reference>
<feature type="active site" description="Nucleophile" evidence="6">
    <location>
        <position position="435"/>
    </location>
</feature>
<dbReference type="PANTHER" id="PTHR30582">
    <property type="entry name" value="L,D-TRANSPEPTIDASE"/>
    <property type="match status" value="1"/>
</dbReference>
<dbReference type="PROSITE" id="PS52029">
    <property type="entry name" value="LD_TPASE"/>
    <property type="match status" value="1"/>
</dbReference>
<evidence type="ECO:0000256" key="3">
    <source>
        <dbReference type="ARBA" id="ARBA00022960"/>
    </source>
</evidence>
<dbReference type="Proteomes" id="UP001637994">
    <property type="component" value="Unassembled WGS sequence"/>
</dbReference>
<dbReference type="SUPFAM" id="SSF143985">
    <property type="entry name" value="L,D-transpeptidase pre-catalytic domain-like"/>
    <property type="match status" value="1"/>
</dbReference>